<dbReference type="RefSeq" id="WP_345929649.1">
    <property type="nucleotide sequence ID" value="NZ_JBDIVF010000011.1"/>
</dbReference>
<feature type="domain" description="PilY1 beta-propeller" evidence="4">
    <location>
        <begin position="815"/>
        <end position="1148"/>
    </location>
</feature>
<protein>
    <submittedName>
        <fullName evidence="5">PilC/PilY family type IV pilus protein</fullName>
    </submittedName>
</protein>
<keyword evidence="6" id="KW-1185">Reference proteome</keyword>
<keyword evidence="1" id="KW-0479">Metal-binding</keyword>
<comment type="caution">
    <text evidence="5">The sequence shown here is derived from an EMBL/GenBank/DDBJ whole genome shotgun (WGS) entry which is preliminary data.</text>
</comment>
<name>A0ABV2CTK4_9RHOO</name>
<evidence type="ECO:0000256" key="3">
    <source>
        <dbReference type="SAM" id="SignalP"/>
    </source>
</evidence>
<dbReference type="EMBL" id="JBEWLZ010000010">
    <property type="protein sequence ID" value="MET1491245.1"/>
    <property type="molecule type" value="Genomic_DNA"/>
</dbReference>
<dbReference type="Pfam" id="PF05567">
    <property type="entry name" value="T4P_PilY1"/>
    <property type="match status" value="1"/>
</dbReference>
<evidence type="ECO:0000313" key="5">
    <source>
        <dbReference type="EMBL" id="MET1491245.1"/>
    </source>
</evidence>
<evidence type="ECO:0000259" key="4">
    <source>
        <dbReference type="Pfam" id="PF05567"/>
    </source>
</evidence>
<keyword evidence="2" id="KW-0106">Calcium</keyword>
<dbReference type="InterPro" id="IPR008707">
    <property type="entry name" value="B-propeller_PilY1"/>
</dbReference>
<feature type="chain" id="PRO_5047222417" evidence="3">
    <location>
        <begin position="28"/>
        <end position="1315"/>
    </location>
</feature>
<keyword evidence="3" id="KW-0732">Signal</keyword>
<evidence type="ECO:0000313" key="6">
    <source>
        <dbReference type="Proteomes" id="UP001548590"/>
    </source>
</evidence>
<evidence type="ECO:0000256" key="1">
    <source>
        <dbReference type="ARBA" id="ARBA00022723"/>
    </source>
</evidence>
<evidence type="ECO:0000256" key="2">
    <source>
        <dbReference type="ARBA" id="ARBA00022837"/>
    </source>
</evidence>
<reference evidence="5 6" key="1">
    <citation type="submission" date="2024-07" db="EMBL/GenBank/DDBJ databases">
        <title>Uliginosibacterium paludis KCTC:42655.</title>
        <authorList>
            <person name="Kim M.K."/>
        </authorList>
    </citation>
    <scope>NUCLEOTIDE SEQUENCE [LARGE SCALE GENOMIC DNA]</scope>
    <source>
        <strain evidence="5 6">KCTC 42655</strain>
    </source>
</reference>
<sequence>MIHKARRAANLLRAVLLVAGLSMPVLAGAAVDLADAPLFSSVTVPGNLALTLSVEWPTATTPAYTVAYSSSSTYLGYFDPVKCYTYVYNSTTPSSSYFTPSSYSSSGSHTCSSSSSAQLWSGNFLNWVSMQTLDTFRWVLTGGYRSTDTSSETILTKTFAGYNSSVMPHKSISSAATTLTGATPLKWTAWNSRVRYAGTAVYFTNSGTSATAWTDYTDPASKTATGTDYNGHNSYVTSSNSKYANPATVYRIFINVKVCDSSVKVEDNCVGYPLGSSSPTVYKPEGLLQSYSSKLRYSTFGYLHDDSRTEGGVLRARMKYIGPTQPVPGSSAITNSLAEWSSTTGIMTTNPDSTDATTAQTFAKSAGWTVSITNSGVMNYLNKFGSMGFSSGGNYYKSKDPVGELYYSATRYFRNKGNVASYSTLSGAGSSATAAIWMDGFPVIATWDDPILYTCQKNFILGIGDTYSWYDAELPGSALSSSLSSEVSADAASESAPTTADKVNVQAATNMVGKLEGYSGNLGTQYNGSSRSNTMYIAGLAYDAHTRDIRSDLTGTQTINTYWLDVHENAYYEHKNQYWLAAKYGGFEVPSDFSPYASSYDTSTLKDSTWIASSSYVPFSGTTYATSNGLSYSTDSNTNCSTLTGGVSSKCDKRPSNYFPGNSPDTMKSGLTTAFAKIASEAAAATATALSSPTPQQTSSGNANYEATYDPSNWTGTLKGQTVSYDSSGNPIPTVVWNAHALLTERTYTTRQIVTWCGSTGVAFNTSMNCTASLAAVDGVSSQSAANYIAYLRGDRTQEVANGGVYRTRSSSNLLGDIVNAKVIAVGAPDGNLTDRYNDGYSAFKRTYASRNTVVYVGANDGMMHAFDGSVTSSTGGKELFAYIPGLIYSDTDSTTGGGLSSLGNPSFTHRYLVDGTPNVFDIDFAKAGTPTATSTNWHSVLIAGVGKGGKGYYAIDVTDPSSWTSESAVAGKALWEFTNTHMGYSYGAALVVKTAKYGWVAVLTSGYNNDDGKGYFFFVNPKTGVLLETVVTSEGSTSSPLNMAHASAFVPNYKDGTADAIYAGDLQGNVWRLDLTKNSGSYASPTKFATLKSTDGTAQPVTTRPLIEIEPSSSKRYVLVGTGRLLADSDISSAQVQTFYAIIDGKSDSGAFYGGSTSLPSGVTLPVTRSVLQANTDLTAGIGSNPAKTMGWYYDLSVSSNVAARVTVDPTYNNGIVAFAANLPNGEACSPSGTSQNHALAVGSGQSVLTDSSGNTVAYISQSSVTTELAFVNVNGKIRLLAGSSDGTVVNVPGTFSTSTSLKRMNWRMVPMVD</sequence>
<organism evidence="5 6">
    <name type="scientific">Uliginosibacterium paludis</name>
    <dbReference type="NCBI Taxonomy" id="1615952"/>
    <lineage>
        <taxon>Bacteria</taxon>
        <taxon>Pseudomonadati</taxon>
        <taxon>Pseudomonadota</taxon>
        <taxon>Betaproteobacteria</taxon>
        <taxon>Rhodocyclales</taxon>
        <taxon>Zoogloeaceae</taxon>
        <taxon>Uliginosibacterium</taxon>
    </lineage>
</organism>
<feature type="signal peptide" evidence="3">
    <location>
        <begin position="1"/>
        <end position="27"/>
    </location>
</feature>
<gene>
    <name evidence="5" type="ORF">ABVT11_15505</name>
</gene>
<proteinExistence type="predicted"/>
<dbReference type="Proteomes" id="UP001548590">
    <property type="component" value="Unassembled WGS sequence"/>
</dbReference>
<accession>A0ABV2CTK4</accession>